<feature type="coiled-coil region" evidence="1">
    <location>
        <begin position="15"/>
        <end position="49"/>
    </location>
</feature>
<evidence type="ECO:0000313" key="3">
    <source>
        <dbReference type="EMBL" id="MFC6198237.1"/>
    </source>
</evidence>
<comment type="caution">
    <text evidence="3">The sequence shown here is derived from an EMBL/GenBank/DDBJ whole genome shotgun (WGS) entry which is preliminary data.</text>
</comment>
<dbReference type="RefSeq" id="WP_377378303.1">
    <property type="nucleotide sequence ID" value="NZ_JBHSSW010000009.1"/>
</dbReference>
<sequence>MTDDEPSTVSMQSLNASTAEKLRQTVARIERLEEEKAEVAQQVKDVYAEAKAFGFDVKALRQIIKIRKTDRQEREEQEQVLETYLLALGEI</sequence>
<evidence type="ECO:0000313" key="4">
    <source>
        <dbReference type="Proteomes" id="UP001596303"/>
    </source>
</evidence>
<dbReference type="EMBL" id="JBHSSW010000009">
    <property type="protein sequence ID" value="MFC6198237.1"/>
    <property type="molecule type" value="Genomic_DNA"/>
</dbReference>
<dbReference type="Pfam" id="PF10073">
    <property type="entry name" value="GapR_DNA-bd"/>
    <property type="match status" value="1"/>
</dbReference>
<reference evidence="4" key="1">
    <citation type="journal article" date="2019" name="Int. J. Syst. Evol. Microbiol.">
        <title>The Global Catalogue of Microorganisms (GCM) 10K type strain sequencing project: providing services to taxonomists for standard genome sequencing and annotation.</title>
        <authorList>
            <consortium name="The Broad Institute Genomics Platform"/>
            <consortium name="The Broad Institute Genome Sequencing Center for Infectious Disease"/>
            <person name="Wu L."/>
            <person name="Ma J."/>
        </authorList>
    </citation>
    <scope>NUCLEOTIDE SEQUENCE [LARGE SCALE GENOMIC DNA]</scope>
    <source>
        <strain evidence="4">CGMCC-1.15741</strain>
    </source>
</reference>
<evidence type="ECO:0000256" key="1">
    <source>
        <dbReference type="SAM" id="Coils"/>
    </source>
</evidence>
<keyword evidence="4" id="KW-1185">Reference proteome</keyword>
<dbReference type="NCBIfam" id="NF010247">
    <property type="entry name" value="PRK13694.1"/>
    <property type="match status" value="1"/>
</dbReference>
<evidence type="ECO:0000259" key="2">
    <source>
        <dbReference type="Pfam" id="PF10073"/>
    </source>
</evidence>
<keyword evidence="1" id="KW-0175">Coiled coil</keyword>
<accession>A0ABW1S9E3</accession>
<gene>
    <name evidence="3" type="ORF">ACFQDM_09110</name>
</gene>
<proteinExistence type="predicted"/>
<organism evidence="3 4">
    <name type="scientific">Ponticaulis profundi</name>
    <dbReference type="NCBI Taxonomy" id="2665222"/>
    <lineage>
        <taxon>Bacteria</taxon>
        <taxon>Pseudomonadati</taxon>
        <taxon>Pseudomonadota</taxon>
        <taxon>Alphaproteobacteria</taxon>
        <taxon>Hyphomonadales</taxon>
        <taxon>Hyphomonadaceae</taxon>
        <taxon>Ponticaulis</taxon>
    </lineage>
</organism>
<protein>
    <submittedName>
        <fullName evidence="3">DUF2312 domain-containing protein</fullName>
    </submittedName>
</protein>
<feature type="domain" description="GapR-like DNA-binding" evidence="2">
    <location>
        <begin position="18"/>
        <end position="89"/>
    </location>
</feature>
<name>A0ABW1S9E3_9PROT</name>
<dbReference type="Proteomes" id="UP001596303">
    <property type="component" value="Unassembled WGS sequence"/>
</dbReference>
<dbReference type="InterPro" id="IPR046367">
    <property type="entry name" value="GapR-like_DNA-bd"/>
</dbReference>